<geneLocation type="plasmid" evidence="1">
    <name>lp150</name>
</geneLocation>
<reference evidence="1" key="2">
    <citation type="journal article" date="2013" name="J. Bacteriol.">
        <title>Large linear plasmids of Borrelia species that cause relapsing fever.</title>
        <authorList>
            <person name="Miller S.C."/>
            <person name="Porcella S.F."/>
            <person name="Raffel S.J."/>
            <person name="Schwan T.G."/>
            <person name="Barbour A.G."/>
        </authorList>
    </citation>
    <scope>NUCLEOTIDE SEQUENCE</scope>
    <source>
        <strain evidence="1">91E135</strain>
        <plasmid evidence="1">lp150</plasmid>
    </source>
</reference>
<sequence length="140" mass="16094">MGLYEKRVIRYILALSFVPGEDDESGVNVNPYTKYKLYELLVSPPFGAASLKKVVANMKNTIKNLYTAEAFIDNVKDDVEKNNLKEQFNCQKDLYDQELKPILKDPDKLFAKLTSDVFVRLNHSVADEFERIKREAQAKS</sequence>
<protein>
    <submittedName>
        <fullName evidence="1">Uncharacterized protein</fullName>
    </submittedName>
</protein>
<organism evidence="1">
    <name type="scientific">Borrelia turicatae (strain 91E135)</name>
    <dbReference type="NCBI Taxonomy" id="314724"/>
    <lineage>
        <taxon>Bacteria</taxon>
        <taxon>Pseudomonadati</taxon>
        <taxon>Spirochaetota</taxon>
        <taxon>Spirochaetia</taxon>
        <taxon>Spirochaetales</taxon>
        <taxon>Borreliaceae</taxon>
        <taxon>Borrelia</taxon>
    </lineage>
</organism>
<reference evidence="1" key="3">
    <citation type="submission" date="2015-06" db="EMBL/GenBank/DDBJ databases">
        <authorList>
            <person name="Hoefler B.C."/>
            <person name="Straight P.D."/>
        </authorList>
    </citation>
    <scope>NUCLEOTIDE SEQUENCE</scope>
    <source>
        <strain evidence="1">91E135</strain>
        <plasmid evidence="1">lp150</plasmid>
    </source>
</reference>
<accession>A0A0R9QEG6</accession>
<dbReference type="NCBIfam" id="NF047534">
    <property type="entry name" value="lipo_BTA121_dup"/>
    <property type="match status" value="1"/>
</dbReference>
<dbReference type="RefSeq" id="WP_054287437.1">
    <property type="nucleotide sequence ID" value="NC_021624.2"/>
</dbReference>
<evidence type="ECO:0000313" key="1">
    <source>
        <dbReference type="EMBL" id="ALC78588.1"/>
    </source>
</evidence>
<dbReference type="AlphaFoldDB" id="A0A0R9QEG6"/>
<keyword evidence="1" id="KW-0614">Plasmid</keyword>
<proteinExistence type="predicted"/>
<name>A0A0R9QEG6_BORT9</name>
<dbReference type="EMBL" id="HM008710">
    <property type="protein sequence ID" value="ALC78588.1"/>
    <property type="molecule type" value="Genomic_DNA"/>
</dbReference>
<gene>
    <name evidence="1" type="ORF">BTA004a</name>
</gene>
<reference evidence="1" key="1">
    <citation type="submission" date="2012-01" db="EMBL/GenBank/DDBJ databases">
        <authorList>
            <person name="Wikstroem N."/>
        </authorList>
    </citation>
    <scope>NUCLEOTIDE SEQUENCE</scope>
    <source>
        <strain evidence="1">91E135</strain>
        <plasmid evidence="1">lp150</plasmid>
    </source>
</reference>